<dbReference type="GO" id="GO:0035251">
    <property type="term" value="F:UDP-glucosyltransferase activity"/>
    <property type="evidence" value="ECO:0000318"/>
    <property type="project" value="GO_Central"/>
</dbReference>
<dbReference type="EMBL" id="CM000882">
    <property type="protein sequence ID" value="PNT66440.1"/>
    <property type="molecule type" value="Genomic_DNA"/>
</dbReference>
<evidence type="ECO:0000313" key="3">
    <source>
        <dbReference type="EnsemblPlants" id="PNT66440"/>
    </source>
</evidence>
<evidence type="ECO:0000256" key="1">
    <source>
        <dbReference type="SAM" id="MobiDB-lite"/>
    </source>
</evidence>
<reference evidence="2" key="2">
    <citation type="submission" date="2017-06" db="EMBL/GenBank/DDBJ databases">
        <title>WGS assembly of Brachypodium distachyon.</title>
        <authorList>
            <consortium name="The International Brachypodium Initiative"/>
            <person name="Lucas S."/>
            <person name="Harmon-Smith M."/>
            <person name="Lail K."/>
            <person name="Tice H."/>
            <person name="Grimwood J."/>
            <person name="Bruce D."/>
            <person name="Barry K."/>
            <person name="Shu S."/>
            <person name="Lindquist E."/>
            <person name="Wang M."/>
            <person name="Pitluck S."/>
            <person name="Vogel J.P."/>
            <person name="Garvin D.F."/>
            <person name="Mockler T.C."/>
            <person name="Schmutz J."/>
            <person name="Rokhsar D."/>
            <person name="Bevan M.W."/>
        </authorList>
    </citation>
    <scope>NUCLEOTIDE SEQUENCE</scope>
    <source>
        <strain evidence="2">Bd21</strain>
    </source>
</reference>
<name>A0A2K2CWN7_BRADI</name>
<reference evidence="3" key="3">
    <citation type="submission" date="2018-08" db="UniProtKB">
        <authorList>
            <consortium name="EnsemblPlants"/>
        </authorList>
    </citation>
    <scope>IDENTIFICATION</scope>
    <source>
        <strain evidence="3">cv. Bd21</strain>
    </source>
</reference>
<evidence type="ECO:0000313" key="2">
    <source>
        <dbReference type="EMBL" id="PNT66440.1"/>
    </source>
</evidence>
<reference evidence="2 3" key="1">
    <citation type="journal article" date="2010" name="Nature">
        <title>Genome sequencing and analysis of the model grass Brachypodium distachyon.</title>
        <authorList>
            <consortium name="International Brachypodium Initiative"/>
        </authorList>
    </citation>
    <scope>NUCLEOTIDE SEQUENCE [LARGE SCALE GENOMIC DNA]</scope>
    <source>
        <strain evidence="2 3">Bd21</strain>
    </source>
</reference>
<keyword evidence="4" id="KW-1185">Reference proteome</keyword>
<feature type="non-terminal residue" evidence="2">
    <location>
        <position position="1"/>
    </location>
</feature>
<evidence type="ECO:0000313" key="4">
    <source>
        <dbReference type="Proteomes" id="UP000008810"/>
    </source>
</evidence>
<proteinExistence type="predicted"/>
<dbReference type="InParanoid" id="A0A2K2CWN7"/>
<dbReference type="Proteomes" id="UP000008810">
    <property type="component" value="Chromosome 3"/>
</dbReference>
<dbReference type="AlphaFoldDB" id="A0A2K2CWN7"/>
<gene>
    <name evidence="2" type="ORF">BRADI_3g11408v3</name>
</gene>
<protein>
    <submittedName>
        <fullName evidence="2 3">Uncharacterized protein</fullName>
    </submittedName>
</protein>
<feature type="region of interest" description="Disordered" evidence="1">
    <location>
        <begin position="22"/>
        <end position="77"/>
    </location>
</feature>
<organism evidence="2">
    <name type="scientific">Brachypodium distachyon</name>
    <name type="common">Purple false brome</name>
    <name type="synonym">Trachynia distachya</name>
    <dbReference type="NCBI Taxonomy" id="15368"/>
    <lineage>
        <taxon>Eukaryota</taxon>
        <taxon>Viridiplantae</taxon>
        <taxon>Streptophyta</taxon>
        <taxon>Embryophyta</taxon>
        <taxon>Tracheophyta</taxon>
        <taxon>Spermatophyta</taxon>
        <taxon>Magnoliopsida</taxon>
        <taxon>Liliopsida</taxon>
        <taxon>Poales</taxon>
        <taxon>Poaceae</taxon>
        <taxon>BOP clade</taxon>
        <taxon>Pooideae</taxon>
        <taxon>Stipodae</taxon>
        <taxon>Brachypodieae</taxon>
        <taxon>Brachypodium</taxon>
    </lineage>
</organism>
<feature type="compositionally biased region" description="Low complexity" evidence="1">
    <location>
        <begin position="22"/>
        <end position="45"/>
    </location>
</feature>
<sequence>SPASARCVLAGAERCLALLRGAPPRPRAAPSAAELRPCRPMRCPSLPSPRPRRTLLRPPSGSVPADPGGRVMSQPPLSAVLADPGRRRALPRPPPMRCPLCRAPSLPGRGRLSPSSTISAAARCPSCRRACYPSPRAPQGAAPATERPAEATPPLSPLVAPCRHAPSAVNSFTEMQQAAVDTRDPALLPLILVGPLEEKDAVVTVRDDMKVGEGLRVCVGSMDACPPRFVVYASRESSVVLSTEEVAEMAHGSASTRQFMLF</sequence>
<dbReference type="Gene3D" id="3.40.50.2000">
    <property type="entry name" value="Glycogen Phosphorylase B"/>
    <property type="match status" value="2"/>
</dbReference>
<dbReference type="Gramene" id="PNT66440">
    <property type="protein sequence ID" value="PNT66440"/>
    <property type="gene ID" value="BRADI_3g11408v3"/>
</dbReference>
<accession>A0A2K2CWN7</accession>
<dbReference type="EnsemblPlants" id="PNT66440">
    <property type="protein sequence ID" value="PNT66440"/>
    <property type="gene ID" value="BRADI_3g11408v3"/>
</dbReference>